<dbReference type="Proteomes" id="UP000316270">
    <property type="component" value="Chromosome 10"/>
</dbReference>
<dbReference type="AlphaFoldDB" id="A0A517LDX8"/>
<name>A0A517LDX8_9PEZI</name>
<dbReference type="EMBL" id="CP042194">
    <property type="protein sequence ID" value="QDS73843.1"/>
    <property type="molecule type" value="Genomic_DNA"/>
</dbReference>
<accession>A0A517LDX8</accession>
<organism evidence="1 2">
    <name type="scientific">Venturia effusa</name>
    <dbReference type="NCBI Taxonomy" id="50376"/>
    <lineage>
        <taxon>Eukaryota</taxon>
        <taxon>Fungi</taxon>
        <taxon>Dikarya</taxon>
        <taxon>Ascomycota</taxon>
        <taxon>Pezizomycotina</taxon>
        <taxon>Dothideomycetes</taxon>
        <taxon>Pleosporomycetidae</taxon>
        <taxon>Venturiales</taxon>
        <taxon>Venturiaceae</taxon>
        <taxon>Venturia</taxon>
    </lineage>
</organism>
<reference evidence="1 2" key="1">
    <citation type="submission" date="2019-07" db="EMBL/GenBank/DDBJ databases">
        <title>Finished genome of Venturia effusa.</title>
        <authorList>
            <person name="Young C.A."/>
            <person name="Cox M.P."/>
            <person name="Ganley A.R.D."/>
            <person name="David W.J."/>
        </authorList>
    </citation>
    <scope>NUCLEOTIDE SEQUENCE [LARGE SCALE GENOMIC DNA]</scope>
    <source>
        <strain evidence="2">albino</strain>
    </source>
</reference>
<evidence type="ECO:0000313" key="1">
    <source>
        <dbReference type="EMBL" id="QDS73843.1"/>
    </source>
</evidence>
<evidence type="ECO:0000313" key="2">
    <source>
        <dbReference type="Proteomes" id="UP000316270"/>
    </source>
</evidence>
<sequence length="50" mass="5668">MVRTDPQHDDRGVRKQVQLIDHDYDNVPVDEVTLPTVVGSELPGRGIITW</sequence>
<keyword evidence="2" id="KW-1185">Reference proteome</keyword>
<proteinExistence type="predicted"/>
<protein>
    <submittedName>
        <fullName evidence="1">Uncharacterized protein</fullName>
    </submittedName>
</protein>
<gene>
    <name evidence="1" type="ORF">FKW77_006595</name>
</gene>